<reference evidence="3" key="1">
    <citation type="submission" date="2023-07" db="EMBL/GenBank/DDBJ databases">
        <title>30 novel species of actinomycetes from the DSMZ collection.</title>
        <authorList>
            <person name="Nouioui I."/>
        </authorList>
    </citation>
    <scope>NUCLEOTIDE SEQUENCE [LARGE SCALE GENOMIC DNA]</scope>
    <source>
        <strain evidence="3">DSM 41886</strain>
    </source>
</reference>
<proteinExistence type="predicted"/>
<organism evidence="2 3">
    <name type="scientific">Streptomyces johnsoniae</name>
    <dbReference type="NCBI Taxonomy" id="3075532"/>
    <lineage>
        <taxon>Bacteria</taxon>
        <taxon>Bacillati</taxon>
        <taxon>Actinomycetota</taxon>
        <taxon>Actinomycetes</taxon>
        <taxon>Kitasatosporales</taxon>
        <taxon>Streptomycetaceae</taxon>
        <taxon>Streptomyces</taxon>
    </lineage>
</organism>
<dbReference type="InterPro" id="IPR029068">
    <property type="entry name" value="Glyas_Bleomycin-R_OHBP_Dase"/>
</dbReference>
<accession>A0ABU2S967</accession>
<keyword evidence="3" id="KW-1185">Reference proteome</keyword>
<name>A0ABU2S967_9ACTN</name>
<sequence>MIATLQCTVIDCPSPIALGRFYREILGWKLDESDPSWVTLTSPGGHRLAFQAAPDHQPPRWPDPEHPQQFHLDFDVPTRDDIDAAHEQVIALGATFLHDSGGQTSGFRVFSDPAGHPFCLCYGQI</sequence>
<comment type="caution">
    <text evidence="2">The sequence shown here is derived from an EMBL/GenBank/DDBJ whole genome shotgun (WGS) entry which is preliminary data.</text>
</comment>
<protein>
    <submittedName>
        <fullName evidence="2">VOC family protein</fullName>
    </submittedName>
</protein>
<dbReference type="Proteomes" id="UP001183615">
    <property type="component" value="Unassembled WGS sequence"/>
</dbReference>
<dbReference type="SUPFAM" id="SSF54593">
    <property type="entry name" value="Glyoxalase/Bleomycin resistance protein/Dihydroxybiphenyl dioxygenase"/>
    <property type="match status" value="1"/>
</dbReference>
<gene>
    <name evidence="2" type="ORF">RM779_20505</name>
</gene>
<dbReference type="EMBL" id="JAVREV010000011">
    <property type="protein sequence ID" value="MDT0444964.1"/>
    <property type="molecule type" value="Genomic_DNA"/>
</dbReference>
<dbReference type="InterPro" id="IPR037523">
    <property type="entry name" value="VOC_core"/>
</dbReference>
<dbReference type="CDD" id="cd06587">
    <property type="entry name" value="VOC"/>
    <property type="match status" value="1"/>
</dbReference>
<dbReference type="RefSeq" id="WP_311619271.1">
    <property type="nucleotide sequence ID" value="NZ_JAVREV010000011.1"/>
</dbReference>
<evidence type="ECO:0000313" key="2">
    <source>
        <dbReference type="EMBL" id="MDT0444964.1"/>
    </source>
</evidence>
<evidence type="ECO:0000313" key="3">
    <source>
        <dbReference type="Proteomes" id="UP001183615"/>
    </source>
</evidence>
<feature type="domain" description="VOC" evidence="1">
    <location>
        <begin position="4"/>
        <end position="123"/>
    </location>
</feature>
<dbReference type="PROSITE" id="PS51819">
    <property type="entry name" value="VOC"/>
    <property type="match status" value="1"/>
</dbReference>
<dbReference type="PANTHER" id="PTHR35908:SF1">
    <property type="entry name" value="CONSERVED PROTEIN"/>
    <property type="match status" value="1"/>
</dbReference>
<dbReference type="Pfam" id="PF18029">
    <property type="entry name" value="Glyoxalase_6"/>
    <property type="match status" value="1"/>
</dbReference>
<dbReference type="Gene3D" id="3.10.180.10">
    <property type="entry name" value="2,3-Dihydroxybiphenyl 1,2-Dioxygenase, domain 1"/>
    <property type="match status" value="1"/>
</dbReference>
<dbReference type="PANTHER" id="PTHR35908">
    <property type="entry name" value="HYPOTHETICAL FUSION PROTEIN"/>
    <property type="match status" value="1"/>
</dbReference>
<dbReference type="InterPro" id="IPR041581">
    <property type="entry name" value="Glyoxalase_6"/>
</dbReference>
<evidence type="ECO:0000259" key="1">
    <source>
        <dbReference type="PROSITE" id="PS51819"/>
    </source>
</evidence>